<sequence length="331" mass="34530">MASLALAGTAACSSEDGEPATETAETFAAEAGEDSGDAETSEASENITVSHAYGETEVPLNPESIATLDGTWSNALGELGVDITMALTVSQLEDGGPWADYAAENTASYDTAAGESILANIEKIAAQKPDVILAGYLPDQDAYDKLSKIAPTVGVVGGGLVNDWREATLIAGQITDRESEAQAAIDEVDAQIEAVREAHPGLEGATGAFVQISPQGFAVVTEDTDPANEFLSDLGVIVPAEIKEAGQDGGRAFISEENIGIFNTDMLLSWPTGADPADAQGWNELEPVKNDTVFSADFITANAIGTPTVQSVPWALEQLEPTLQRLDEVRS</sequence>
<reference evidence="8" key="1">
    <citation type="submission" date="2013-02" db="EMBL/GenBank/DDBJ databases">
        <title>The complete genome sequence of Corynebacterium casei LMG S-19264 (=DSM 44701).</title>
        <authorList>
            <person name="Ruckert C."/>
            <person name="Albersmeier A."/>
            <person name="Kalinowski J."/>
        </authorList>
    </citation>
    <scope>NUCLEOTIDE SEQUENCE [LARGE SCALE GENOMIC DNA]</scope>
    <source>
        <strain evidence="8">LMG S-19264</strain>
    </source>
</reference>
<dbReference type="Gene3D" id="3.40.50.1980">
    <property type="entry name" value="Nitrogenase molybdenum iron protein domain"/>
    <property type="match status" value="2"/>
</dbReference>
<dbReference type="PANTHER" id="PTHR30532">
    <property type="entry name" value="IRON III DICITRATE-BINDING PERIPLASMIC PROTEIN"/>
    <property type="match status" value="1"/>
</dbReference>
<dbReference type="InterPro" id="IPR051313">
    <property type="entry name" value="Bact_iron-sidero_bind"/>
</dbReference>
<evidence type="ECO:0000256" key="2">
    <source>
        <dbReference type="ARBA" id="ARBA00008814"/>
    </source>
</evidence>
<feature type="compositionally biased region" description="Low complexity" evidence="5">
    <location>
        <begin position="20"/>
        <end position="30"/>
    </location>
</feature>
<dbReference type="EMBL" id="CP004350">
    <property type="protein sequence ID" value="AHI18990.1"/>
    <property type="molecule type" value="Genomic_DNA"/>
</dbReference>
<comment type="similarity">
    <text evidence="2">Belongs to the bacterial solute-binding protein 8 family.</text>
</comment>
<dbReference type="PROSITE" id="PS50983">
    <property type="entry name" value="FE_B12_PBP"/>
    <property type="match status" value="1"/>
</dbReference>
<dbReference type="PANTHER" id="PTHR30532:SF24">
    <property type="entry name" value="FERRIC ENTEROBACTIN-BINDING PERIPLASMIC PROTEIN FEPB"/>
    <property type="match status" value="1"/>
</dbReference>
<proteinExistence type="inferred from homology"/>
<feature type="compositionally biased region" description="Acidic residues" evidence="5">
    <location>
        <begin position="31"/>
        <end position="42"/>
    </location>
</feature>
<evidence type="ECO:0000313" key="8">
    <source>
        <dbReference type="Proteomes" id="UP000019226"/>
    </source>
</evidence>
<keyword evidence="8" id="KW-1185">Reference proteome</keyword>
<feature type="region of interest" description="Disordered" evidence="5">
    <location>
        <begin position="1"/>
        <end position="44"/>
    </location>
</feature>
<feature type="domain" description="Fe/B12 periplasmic-binding" evidence="6">
    <location>
        <begin position="64"/>
        <end position="327"/>
    </location>
</feature>
<protein>
    <submittedName>
        <fullName evidence="7">Iron ABC transport system substrate-binding protein</fullName>
    </submittedName>
</protein>
<dbReference type="SUPFAM" id="SSF53807">
    <property type="entry name" value="Helical backbone' metal receptor"/>
    <property type="match status" value="1"/>
</dbReference>
<evidence type="ECO:0000256" key="4">
    <source>
        <dbReference type="ARBA" id="ARBA00022729"/>
    </source>
</evidence>
<keyword evidence="3" id="KW-0813">Transport</keyword>
<dbReference type="Proteomes" id="UP000019226">
    <property type="component" value="Chromosome"/>
</dbReference>
<accession>A0ABN4C915</accession>
<evidence type="ECO:0000313" key="7">
    <source>
        <dbReference type="EMBL" id="AHI18990.1"/>
    </source>
</evidence>
<dbReference type="InterPro" id="IPR002491">
    <property type="entry name" value="ABC_transptr_periplasmic_BD"/>
</dbReference>
<dbReference type="Pfam" id="PF01497">
    <property type="entry name" value="Peripla_BP_2"/>
    <property type="match status" value="1"/>
</dbReference>
<evidence type="ECO:0000259" key="6">
    <source>
        <dbReference type="PROSITE" id="PS50983"/>
    </source>
</evidence>
<keyword evidence="4" id="KW-0732">Signal</keyword>
<evidence type="ECO:0000256" key="1">
    <source>
        <dbReference type="ARBA" id="ARBA00004196"/>
    </source>
</evidence>
<gene>
    <name evidence="7" type="ORF">CCASEI_02025</name>
</gene>
<evidence type="ECO:0000256" key="3">
    <source>
        <dbReference type="ARBA" id="ARBA00022448"/>
    </source>
</evidence>
<evidence type="ECO:0000256" key="5">
    <source>
        <dbReference type="SAM" id="MobiDB-lite"/>
    </source>
</evidence>
<comment type="subcellular location">
    <subcellularLocation>
        <location evidence="1">Cell envelope</location>
    </subcellularLocation>
</comment>
<name>A0ABN4C915_9CORY</name>
<organism evidence="7 8">
    <name type="scientific">Corynebacterium casei LMG S-19264</name>
    <dbReference type="NCBI Taxonomy" id="1285583"/>
    <lineage>
        <taxon>Bacteria</taxon>
        <taxon>Bacillati</taxon>
        <taxon>Actinomycetota</taxon>
        <taxon>Actinomycetes</taxon>
        <taxon>Mycobacteriales</taxon>
        <taxon>Corynebacteriaceae</taxon>
        <taxon>Corynebacterium</taxon>
    </lineage>
</organism>